<dbReference type="PROSITE" id="PS50089">
    <property type="entry name" value="ZF_RING_2"/>
    <property type="match status" value="1"/>
</dbReference>
<dbReference type="InterPro" id="IPR001841">
    <property type="entry name" value="Znf_RING"/>
</dbReference>
<keyword evidence="3" id="KW-0677">Repeat</keyword>
<dbReference type="InterPro" id="IPR003409">
    <property type="entry name" value="MORN"/>
</dbReference>
<dbReference type="InterPro" id="IPR024729">
    <property type="entry name" value="USP7_ICP0-binding_dom"/>
</dbReference>
<evidence type="ECO:0008006" key="11">
    <source>
        <dbReference type="Google" id="ProtNLM"/>
    </source>
</evidence>
<dbReference type="InterPro" id="IPR002083">
    <property type="entry name" value="MATH/TRAF_dom"/>
</dbReference>
<dbReference type="CDD" id="cd02257">
    <property type="entry name" value="Peptidase_C19"/>
    <property type="match status" value="1"/>
</dbReference>
<evidence type="ECO:0000256" key="6">
    <source>
        <dbReference type="SAM" id="MobiDB-lite"/>
    </source>
</evidence>
<gene>
    <name evidence="9" type="ORF">CC84DRAFT_1163995</name>
</gene>
<dbReference type="InterPro" id="IPR038765">
    <property type="entry name" value="Papain-like_cys_pep_sf"/>
</dbReference>
<keyword evidence="10" id="KW-1185">Reference proteome</keyword>
<evidence type="ECO:0000313" key="9">
    <source>
        <dbReference type="EMBL" id="OAG05462.1"/>
    </source>
</evidence>
<protein>
    <recommendedName>
        <fullName evidence="11">RING-type domain-containing protein</fullName>
    </recommendedName>
</protein>
<dbReference type="EMBL" id="KV441552">
    <property type="protein sequence ID" value="OAG05462.1"/>
    <property type="molecule type" value="Genomic_DNA"/>
</dbReference>
<feature type="compositionally biased region" description="Pro residues" evidence="6">
    <location>
        <begin position="172"/>
        <end position="195"/>
    </location>
</feature>
<dbReference type="STRING" id="1460663.A0A177CEX1"/>
<keyword evidence="2" id="KW-0963">Cytoplasm</keyword>
<dbReference type="GeneID" id="28761872"/>
<dbReference type="InParanoid" id="A0A177CEX1"/>
<dbReference type="SMART" id="SM00698">
    <property type="entry name" value="MORN"/>
    <property type="match status" value="4"/>
</dbReference>
<dbReference type="SMART" id="SM00184">
    <property type="entry name" value="RING"/>
    <property type="match status" value="1"/>
</dbReference>
<dbReference type="OrthoDB" id="294378at2759"/>
<feature type="compositionally biased region" description="Polar residues" evidence="6">
    <location>
        <begin position="128"/>
        <end position="140"/>
    </location>
</feature>
<dbReference type="GO" id="GO:0140096">
    <property type="term" value="F:catalytic activity, acting on a protein"/>
    <property type="evidence" value="ECO:0007669"/>
    <property type="project" value="UniProtKB-ARBA"/>
</dbReference>
<dbReference type="PANTHER" id="PTHR43215:SF14">
    <property type="entry name" value="RADIAL SPOKE HEAD 1 HOMOLOG"/>
    <property type="match status" value="1"/>
</dbReference>
<evidence type="ECO:0000256" key="1">
    <source>
        <dbReference type="ARBA" id="ARBA00004496"/>
    </source>
</evidence>
<evidence type="ECO:0000313" key="10">
    <source>
        <dbReference type="Proteomes" id="UP000077069"/>
    </source>
</evidence>
<dbReference type="Pfam" id="PF22486">
    <property type="entry name" value="MATH_2"/>
    <property type="match status" value="1"/>
</dbReference>
<dbReference type="Pfam" id="PF12436">
    <property type="entry name" value="USP7_ICP0_bdg"/>
    <property type="match status" value="1"/>
</dbReference>
<dbReference type="RefSeq" id="XP_018035827.1">
    <property type="nucleotide sequence ID" value="XM_018178386.1"/>
</dbReference>
<evidence type="ECO:0000256" key="2">
    <source>
        <dbReference type="ARBA" id="ARBA00022490"/>
    </source>
</evidence>
<evidence type="ECO:0000256" key="3">
    <source>
        <dbReference type="ARBA" id="ARBA00022737"/>
    </source>
</evidence>
<dbReference type="PROSITE" id="PS50144">
    <property type="entry name" value="MATH"/>
    <property type="match status" value="1"/>
</dbReference>
<dbReference type="CDD" id="cd16510">
    <property type="entry name" value="RING-HC_IAPs"/>
    <property type="match status" value="1"/>
</dbReference>
<feature type="compositionally biased region" description="Low complexity" evidence="6">
    <location>
        <begin position="14"/>
        <end position="37"/>
    </location>
</feature>
<dbReference type="Gene3D" id="2.20.110.10">
    <property type="entry name" value="Histone H3 K4-specific methyltransferase SET7/9 N-terminal domain"/>
    <property type="match status" value="1"/>
</dbReference>
<dbReference type="SUPFAM" id="SSF54001">
    <property type="entry name" value="Cysteine proteinases"/>
    <property type="match status" value="1"/>
</dbReference>
<comment type="subcellular location">
    <subcellularLocation>
        <location evidence="1">Cytoplasm</location>
    </subcellularLocation>
</comment>
<feature type="region of interest" description="Disordered" evidence="6">
    <location>
        <begin position="952"/>
        <end position="1040"/>
    </location>
</feature>
<feature type="compositionally biased region" description="Pro residues" evidence="6">
    <location>
        <begin position="1085"/>
        <end position="1100"/>
    </location>
</feature>
<dbReference type="InterPro" id="IPR013083">
    <property type="entry name" value="Znf_RING/FYVE/PHD"/>
</dbReference>
<organism evidence="9 10">
    <name type="scientific">Paraphaeosphaeria sporulosa</name>
    <dbReference type="NCBI Taxonomy" id="1460663"/>
    <lineage>
        <taxon>Eukaryota</taxon>
        <taxon>Fungi</taxon>
        <taxon>Dikarya</taxon>
        <taxon>Ascomycota</taxon>
        <taxon>Pezizomycotina</taxon>
        <taxon>Dothideomycetes</taxon>
        <taxon>Pleosporomycetidae</taxon>
        <taxon>Pleosporales</taxon>
        <taxon>Massarineae</taxon>
        <taxon>Didymosphaeriaceae</taxon>
        <taxon>Paraphaeosphaeria</taxon>
    </lineage>
</organism>
<evidence type="ECO:0000259" key="8">
    <source>
        <dbReference type="PROSITE" id="PS50144"/>
    </source>
</evidence>
<keyword evidence="5" id="KW-0862">Zinc</keyword>
<reference evidence="9 10" key="1">
    <citation type="submission" date="2016-05" db="EMBL/GenBank/DDBJ databases">
        <title>Comparative analysis of secretome profiles of manganese(II)-oxidizing ascomycete fungi.</title>
        <authorList>
            <consortium name="DOE Joint Genome Institute"/>
            <person name="Zeiner C.A."/>
            <person name="Purvine S.O."/>
            <person name="Zink E.M."/>
            <person name="Wu S."/>
            <person name="Pasa-Tolic L."/>
            <person name="Chaput D.L."/>
            <person name="Haridas S."/>
            <person name="Grigoriev I.V."/>
            <person name="Santelli C.M."/>
            <person name="Hansel C.M."/>
        </authorList>
    </citation>
    <scope>NUCLEOTIDE SEQUENCE [LARGE SCALE GENOMIC DNA]</scope>
    <source>
        <strain evidence="9 10">AP3s5-JAC2a</strain>
    </source>
</reference>
<evidence type="ECO:0000256" key="4">
    <source>
        <dbReference type="ARBA" id="ARBA00022786"/>
    </source>
</evidence>
<dbReference type="Gene3D" id="3.30.40.10">
    <property type="entry name" value="Zinc/RING finger domain, C3HC4 (zinc finger)"/>
    <property type="match status" value="1"/>
</dbReference>
<dbReference type="Proteomes" id="UP000077069">
    <property type="component" value="Unassembled WGS sequence"/>
</dbReference>
<dbReference type="SUPFAM" id="SSF82185">
    <property type="entry name" value="Histone H3 K4-specific methyltransferase SET7/9 N-terminal domain"/>
    <property type="match status" value="1"/>
</dbReference>
<dbReference type="Pfam" id="PF13920">
    <property type="entry name" value="zf-C3HC4_3"/>
    <property type="match status" value="1"/>
</dbReference>
<dbReference type="Pfam" id="PF02493">
    <property type="entry name" value="MORN"/>
    <property type="match status" value="4"/>
</dbReference>
<dbReference type="InterPro" id="IPR008974">
    <property type="entry name" value="TRAF-like"/>
</dbReference>
<proteinExistence type="predicted"/>
<feature type="compositionally biased region" description="Acidic residues" evidence="6">
    <location>
        <begin position="118"/>
        <end position="127"/>
    </location>
</feature>
<dbReference type="SUPFAM" id="SSF49599">
    <property type="entry name" value="TRAF domain-like"/>
    <property type="match status" value="1"/>
</dbReference>
<dbReference type="Gene3D" id="3.90.70.10">
    <property type="entry name" value="Cysteine proteinases"/>
    <property type="match status" value="1"/>
</dbReference>
<evidence type="ECO:0000256" key="5">
    <source>
        <dbReference type="PROSITE-ProRule" id="PRU00175"/>
    </source>
</evidence>
<dbReference type="SUPFAM" id="SSF57850">
    <property type="entry name" value="RING/U-box"/>
    <property type="match status" value="1"/>
</dbReference>
<keyword evidence="5" id="KW-0479">Metal-binding</keyword>
<name>A0A177CEX1_9PLEO</name>
<feature type="compositionally biased region" description="Pro residues" evidence="6">
    <location>
        <begin position="44"/>
        <end position="54"/>
    </location>
</feature>
<feature type="compositionally biased region" description="Polar residues" evidence="6">
    <location>
        <begin position="88"/>
        <end position="109"/>
    </location>
</feature>
<sequence>MSSTAVQPPPPPISFAQQPPSSPPAFSSAHSPAESHPYTQPAMSSPPPPPPPQQPQQQSAGDMDMTTSTTLPPAGQRHDREDADMQDGLTNGLQPGASNTPTHNQTNNVAIEVAAVSADEDVMDTTSDDTQGLVLPNSSAEPAAITPSSPPLAEGPGSDQDAQHATSTTPNDAPPEEPPAPSIDLQPPPPPPPVDPVQTDSDSSDEDGGQPWHPIAEDTSAPEEDELKEIEATTEYSALDHEHWEKMAFSPLEDPEYTPGESGRIEWLIDNYNGTRDNPNRDLVMKSKPVTIGGHEWQIKFYPKGNDSDYLSVYVECLSVGNEKNKDNAEGSHQKPEDDVEASIDNSAHSGSAETQHAPLPLLDSKTVPKRKGVAAQVSVVLYNPTEPRVNYSRTCLHRFCTTSPDWGWTRFHGPHYDIPHRIRGHRQALLRDDKLAFTGYIRIVNDETGCLWEHPSSENVWDSFAMTGLQSVALRDNGGSPDGNIVSAVISWLGFKPFRQFLYSFKTPDGEKAPFAQPKPLIGAFQKVLYLLRTQVQPGAGSVDLGVIDDALDWYGLSEPLHKFDVVQVWECLRTKLEEELRETTSVNVLEDIFGQKRDYTKGVSSYRTPVVGVGSMQEAVNQTPELMNPDSSLPQLLSVELERQFFDSASRSYVKVLNKVSLDDFITIRGTSYTLYGFVVHKQTLQSCVYQTILRPEGPGSRWYHYSDSRDGNKVTCLTQRQAVTAHEGQVATARTTGSDAIAYIAMYVRDNVAQSAFNSQAESEQWEVPEWIPRELERQKLAEQLPPIPLPTEDPGAALPAEAEEIVSETAGIEEREFQVVDSQVFLQHEGPGFFDAFDQKWRSDSSGLLASITLKITDKCPDIREKIATIFKDVKNIQDPRQVKFWFVDTYQGSSAHPLLVGTGKIEYSSGSYNRFAEDVKDWKLESASGDWACRRLWVHIVPFTDLPEAPKESVPTPEETARGPSESAQSSEQVPTSYTPEDNDAPAPVIEVEQPVPHPDLEDTPMSEPGEPEPAPPQTSSPPSGVERQGSPTNATPEVIDTAMVEVEASAAPDPPVVDVFIPNDASDDTEMGGTQEEVTPPPPPPIDFAMPPPVDIQERPRTPPGEAPRPRTPEPPPDEIYFFVKYFDAEKQTLEPKGSFITPKPARLDITVQKLLELPDTKFEWWEEEDIVQARSLRRNKSFNSNDLHNAATIVYTTPLTDEQKSALADRAAFADLPQYLRFRANARNFPSRMNGHFTFNYFSSQYYKGEYVKGHRHGHGSRIYHSGATYEGSFRLGQRHGHGLYTFQNGDTYDGDWVANQQHGTGTFVEATTGNTYTGGWKNDKKFGEGVTHWKSAQETERLCRICWEEEAEAAFYDCGHVVACVQCARQVENCPVCRRRVLSAMKLYYVA</sequence>
<feature type="domain" description="MATH" evidence="8">
    <location>
        <begin position="262"/>
        <end position="442"/>
    </location>
</feature>
<dbReference type="GO" id="GO:0005737">
    <property type="term" value="C:cytoplasm"/>
    <property type="evidence" value="ECO:0007669"/>
    <property type="project" value="UniProtKB-SubCell"/>
</dbReference>
<keyword evidence="5" id="KW-0863">Zinc-finger</keyword>
<dbReference type="PANTHER" id="PTHR43215">
    <property type="entry name" value="RADIAL SPOKE HEAD 1 HOMOLOG"/>
    <property type="match status" value="1"/>
</dbReference>
<keyword evidence="4" id="KW-0833">Ubl conjugation pathway</keyword>
<feature type="region of interest" description="Disordered" evidence="6">
    <location>
        <begin position="1055"/>
        <end position="1124"/>
    </location>
</feature>
<accession>A0A177CEX1</accession>
<feature type="region of interest" description="Disordered" evidence="6">
    <location>
        <begin position="1"/>
        <end position="226"/>
    </location>
</feature>
<feature type="compositionally biased region" description="Polar residues" evidence="6">
    <location>
        <begin position="971"/>
        <end position="985"/>
    </location>
</feature>
<evidence type="ECO:0000259" key="7">
    <source>
        <dbReference type="PROSITE" id="PS50089"/>
    </source>
</evidence>
<dbReference type="Gene3D" id="3.10.20.90">
    <property type="entry name" value="Phosphatidylinositol 3-kinase Catalytic Subunit, Chain A, domain 1"/>
    <property type="match status" value="1"/>
</dbReference>
<feature type="compositionally biased region" description="Polar residues" evidence="6">
    <location>
        <begin position="344"/>
        <end position="355"/>
    </location>
</feature>
<feature type="domain" description="RING-type" evidence="7">
    <location>
        <begin position="1351"/>
        <end position="1386"/>
    </location>
</feature>
<dbReference type="GO" id="GO:0008270">
    <property type="term" value="F:zinc ion binding"/>
    <property type="evidence" value="ECO:0007669"/>
    <property type="project" value="UniProtKB-KW"/>
</dbReference>
<dbReference type="Gene3D" id="2.60.210.10">
    <property type="entry name" value="Apoptosis, Tumor Necrosis Factor Receptor Associated Protein 2, Chain A"/>
    <property type="match status" value="1"/>
</dbReference>
<feature type="region of interest" description="Disordered" evidence="6">
    <location>
        <begin position="323"/>
        <end position="366"/>
    </location>
</feature>
<feature type="compositionally biased region" description="Basic and acidic residues" evidence="6">
    <location>
        <begin position="323"/>
        <end position="337"/>
    </location>
</feature>